<dbReference type="EMBL" id="JAPFFF010000063">
    <property type="protein sequence ID" value="KAK8836721.1"/>
    <property type="molecule type" value="Genomic_DNA"/>
</dbReference>
<keyword evidence="2" id="KW-0812">Transmembrane</keyword>
<proteinExistence type="predicted"/>
<dbReference type="Proteomes" id="UP001470230">
    <property type="component" value="Unassembled WGS sequence"/>
</dbReference>
<feature type="compositionally biased region" description="Low complexity" evidence="1">
    <location>
        <begin position="233"/>
        <end position="299"/>
    </location>
</feature>
<organism evidence="3 4">
    <name type="scientific">Tritrichomonas musculus</name>
    <dbReference type="NCBI Taxonomy" id="1915356"/>
    <lineage>
        <taxon>Eukaryota</taxon>
        <taxon>Metamonada</taxon>
        <taxon>Parabasalia</taxon>
        <taxon>Tritrichomonadida</taxon>
        <taxon>Tritrichomonadidae</taxon>
        <taxon>Tritrichomonas</taxon>
    </lineage>
</organism>
<keyword evidence="2" id="KW-1133">Transmembrane helix</keyword>
<protein>
    <submittedName>
        <fullName evidence="3">Uncharacterized protein</fullName>
    </submittedName>
</protein>
<feature type="transmembrane region" description="Helical" evidence="2">
    <location>
        <begin position="377"/>
        <end position="402"/>
    </location>
</feature>
<evidence type="ECO:0000313" key="3">
    <source>
        <dbReference type="EMBL" id="KAK8836721.1"/>
    </source>
</evidence>
<evidence type="ECO:0000256" key="1">
    <source>
        <dbReference type="SAM" id="MobiDB-lite"/>
    </source>
</evidence>
<feature type="region of interest" description="Disordered" evidence="1">
    <location>
        <begin position="230"/>
        <end position="371"/>
    </location>
</feature>
<gene>
    <name evidence="3" type="ORF">M9Y10_037237</name>
</gene>
<feature type="compositionally biased region" description="Low complexity" evidence="1">
    <location>
        <begin position="307"/>
        <end position="346"/>
    </location>
</feature>
<keyword evidence="2" id="KW-0472">Membrane</keyword>
<evidence type="ECO:0000313" key="4">
    <source>
        <dbReference type="Proteomes" id="UP001470230"/>
    </source>
</evidence>
<keyword evidence="4" id="KW-1185">Reference proteome</keyword>
<sequence>MLVAFFIIAFSFFDRRRKLANRYLKKLSISLKSSTELPSEMYPQITAAISTVLFKKGKNLTEVNNISDAIIHCRGCSGKDIPAGPDLLKELTYFDSYKELFDTKNGTIARKLSELLLSAAEKADEGYLKGSGSQVLNCLTLGHYVPKYEYNIPFKCTITDGVRTCKAVGNVTFSGRDYWDFESLSSNSFWENLVTEKIPEILVNLKGPSVPFGIPFNDSVHYSLTREVKKAEAPATTQPTNQPTSQPATSIVTEKPTIVVTSQPTTVPSSPIVVTSQPTTVPSTPDVVTSQPTTVTVTTEKPTAPIVVTSQPTTIPSTPSVVTSQPTTIPSTPSVVTSQPTVDSSSNAHDPSFVEPESTGDGSEASSSKSGKKSNKATYIVIAVVCIAAVAVVAFAVTWFVVRRRNLNDNVQTDQIADQASMQMSLIP</sequence>
<feature type="compositionally biased region" description="Low complexity" evidence="1">
    <location>
        <begin position="359"/>
        <end position="369"/>
    </location>
</feature>
<accession>A0ABR2GSU8</accession>
<evidence type="ECO:0000256" key="2">
    <source>
        <dbReference type="SAM" id="Phobius"/>
    </source>
</evidence>
<name>A0ABR2GSU8_9EUKA</name>
<reference evidence="3 4" key="1">
    <citation type="submission" date="2024-04" db="EMBL/GenBank/DDBJ databases">
        <title>Tritrichomonas musculus Genome.</title>
        <authorList>
            <person name="Alves-Ferreira E."/>
            <person name="Grigg M."/>
            <person name="Lorenzi H."/>
            <person name="Galac M."/>
        </authorList>
    </citation>
    <scope>NUCLEOTIDE SEQUENCE [LARGE SCALE GENOMIC DNA]</scope>
    <source>
        <strain evidence="3 4">EAF2021</strain>
    </source>
</reference>
<comment type="caution">
    <text evidence="3">The sequence shown here is derived from an EMBL/GenBank/DDBJ whole genome shotgun (WGS) entry which is preliminary data.</text>
</comment>